<dbReference type="InterPro" id="IPR046231">
    <property type="entry name" value="DUF6264"/>
</dbReference>
<protein>
    <submittedName>
        <fullName evidence="3">DUF6264 family protein</fullName>
    </submittedName>
</protein>
<dbReference type="Pfam" id="PF19779">
    <property type="entry name" value="DUF6264"/>
    <property type="match status" value="1"/>
</dbReference>
<evidence type="ECO:0000256" key="2">
    <source>
        <dbReference type="SAM" id="Phobius"/>
    </source>
</evidence>
<keyword evidence="2" id="KW-1133">Transmembrane helix</keyword>
<feature type="transmembrane region" description="Helical" evidence="2">
    <location>
        <begin position="136"/>
        <end position="161"/>
    </location>
</feature>
<evidence type="ECO:0000313" key="3">
    <source>
        <dbReference type="EMBL" id="MFC4830680.1"/>
    </source>
</evidence>
<keyword evidence="4" id="KW-1185">Reference proteome</keyword>
<feature type="transmembrane region" description="Helical" evidence="2">
    <location>
        <begin position="168"/>
        <end position="193"/>
    </location>
</feature>
<dbReference type="EMBL" id="JBHSJC010000003">
    <property type="protein sequence ID" value="MFC4830680.1"/>
    <property type="molecule type" value="Genomic_DNA"/>
</dbReference>
<name>A0ABV9RA21_9MICO</name>
<proteinExistence type="predicted"/>
<feature type="compositionally biased region" description="Pro residues" evidence="1">
    <location>
        <begin position="62"/>
        <end position="77"/>
    </location>
</feature>
<accession>A0ABV9RA21</accession>
<dbReference type="RefSeq" id="WP_204395179.1">
    <property type="nucleotide sequence ID" value="NZ_JAFBBW010000001.1"/>
</dbReference>
<feature type="region of interest" description="Disordered" evidence="1">
    <location>
        <begin position="1"/>
        <end position="83"/>
    </location>
</feature>
<comment type="caution">
    <text evidence="3">The sequence shown here is derived from an EMBL/GenBank/DDBJ whole genome shotgun (WGS) entry which is preliminary data.</text>
</comment>
<dbReference type="Proteomes" id="UP001595960">
    <property type="component" value="Unassembled WGS sequence"/>
</dbReference>
<keyword evidence="2" id="KW-0472">Membrane</keyword>
<evidence type="ECO:0000313" key="4">
    <source>
        <dbReference type="Proteomes" id="UP001595960"/>
    </source>
</evidence>
<reference evidence="4" key="1">
    <citation type="journal article" date="2019" name="Int. J. Syst. Evol. Microbiol.">
        <title>The Global Catalogue of Microorganisms (GCM) 10K type strain sequencing project: providing services to taxonomists for standard genome sequencing and annotation.</title>
        <authorList>
            <consortium name="The Broad Institute Genomics Platform"/>
            <consortium name="The Broad Institute Genome Sequencing Center for Infectious Disease"/>
            <person name="Wu L."/>
            <person name="Ma J."/>
        </authorList>
    </citation>
    <scope>NUCLEOTIDE SEQUENCE [LARGE SCALE GENOMIC DNA]</scope>
    <source>
        <strain evidence="4">CGMCC 1.12192</strain>
    </source>
</reference>
<keyword evidence="2" id="KW-0812">Transmembrane</keyword>
<gene>
    <name evidence="3" type="ORF">ACFPER_17935</name>
</gene>
<organism evidence="3 4">
    <name type="scientific">Agromyces aurantiacus</name>
    <dbReference type="NCBI Taxonomy" id="165814"/>
    <lineage>
        <taxon>Bacteria</taxon>
        <taxon>Bacillati</taxon>
        <taxon>Actinomycetota</taxon>
        <taxon>Actinomycetes</taxon>
        <taxon>Micrococcales</taxon>
        <taxon>Microbacteriaceae</taxon>
        <taxon>Agromyces</taxon>
    </lineage>
</organism>
<evidence type="ECO:0000256" key="1">
    <source>
        <dbReference type="SAM" id="MobiDB-lite"/>
    </source>
</evidence>
<feature type="compositionally biased region" description="Basic and acidic residues" evidence="1">
    <location>
        <begin position="1"/>
        <end position="16"/>
    </location>
</feature>
<sequence>MTQDEAARDETAHARGTDGAPPARPHDERPRPQYGEYAPEGWTWPPPGEQRPDASGASSHGAPPPPAAPAPAAPAPPLAGATAGQPRTVDRFITILLLALGAVGAWNTSVSLQQLPGAIQTVYSQQGVGTYTPQEWLPTLALVGTVFMLALYAAVLGWSIVRMRAGRAAFWVPLLGGAVAMLATIVLTSIVFFTDPTFQSYLDGMAGA</sequence>
<feature type="transmembrane region" description="Helical" evidence="2">
    <location>
        <begin position="92"/>
        <end position="116"/>
    </location>
</feature>